<keyword evidence="3" id="KW-0597">Phosphoprotein</keyword>
<dbReference type="GO" id="GO:0005524">
    <property type="term" value="F:ATP binding"/>
    <property type="evidence" value="ECO:0007669"/>
    <property type="project" value="UniProtKB-KW"/>
</dbReference>
<evidence type="ECO:0000256" key="8">
    <source>
        <dbReference type="ARBA" id="ARBA00023012"/>
    </source>
</evidence>
<accession>A0A432Y7J4</accession>
<evidence type="ECO:0000256" key="4">
    <source>
        <dbReference type="ARBA" id="ARBA00022679"/>
    </source>
</evidence>
<proteinExistence type="predicted"/>
<name>A0A432Y7J4_9GAMM</name>
<evidence type="ECO:0000256" key="9">
    <source>
        <dbReference type="SAM" id="Coils"/>
    </source>
</evidence>
<organism evidence="11 12">
    <name type="scientific">Pseudidiomarina homiensis</name>
    <dbReference type="NCBI Taxonomy" id="364198"/>
    <lineage>
        <taxon>Bacteria</taxon>
        <taxon>Pseudomonadati</taxon>
        <taxon>Pseudomonadota</taxon>
        <taxon>Gammaproteobacteria</taxon>
        <taxon>Alteromonadales</taxon>
        <taxon>Idiomarinaceae</taxon>
        <taxon>Pseudidiomarina</taxon>
    </lineage>
</organism>
<keyword evidence="5" id="KW-0547">Nucleotide-binding</keyword>
<dbReference type="PROSITE" id="PS50109">
    <property type="entry name" value="HIS_KIN"/>
    <property type="match status" value="1"/>
</dbReference>
<keyword evidence="7" id="KW-0067">ATP-binding</keyword>
<evidence type="ECO:0000256" key="7">
    <source>
        <dbReference type="ARBA" id="ARBA00022840"/>
    </source>
</evidence>
<dbReference type="InterPro" id="IPR036890">
    <property type="entry name" value="HATPase_C_sf"/>
</dbReference>
<comment type="caution">
    <text evidence="11">The sequence shown here is derived from an EMBL/GenBank/DDBJ whole genome shotgun (WGS) entry which is preliminary data.</text>
</comment>
<dbReference type="PANTHER" id="PTHR24421:SF10">
    <property type="entry name" value="NITRATE_NITRITE SENSOR PROTEIN NARQ"/>
    <property type="match status" value="1"/>
</dbReference>
<dbReference type="SUPFAM" id="SSF55874">
    <property type="entry name" value="ATPase domain of HSP90 chaperone/DNA topoisomerase II/histidine kinase"/>
    <property type="match status" value="1"/>
</dbReference>
<evidence type="ECO:0000259" key="10">
    <source>
        <dbReference type="PROSITE" id="PS50109"/>
    </source>
</evidence>
<evidence type="ECO:0000256" key="3">
    <source>
        <dbReference type="ARBA" id="ARBA00022553"/>
    </source>
</evidence>
<dbReference type="EMBL" id="PIPX01000001">
    <property type="protein sequence ID" value="RUO56861.1"/>
    <property type="molecule type" value="Genomic_DNA"/>
</dbReference>
<feature type="domain" description="Histidine kinase" evidence="10">
    <location>
        <begin position="63"/>
        <end position="244"/>
    </location>
</feature>
<dbReference type="OrthoDB" id="9797605at2"/>
<dbReference type="GO" id="GO:0016020">
    <property type="term" value="C:membrane"/>
    <property type="evidence" value="ECO:0007669"/>
    <property type="project" value="InterPro"/>
</dbReference>
<dbReference type="InterPro" id="IPR003594">
    <property type="entry name" value="HATPase_dom"/>
</dbReference>
<dbReference type="Pfam" id="PF07730">
    <property type="entry name" value="HisKA_3"/>
    <property type="match status" value="1"/>
</dbReference>
<keyword evidence="9" id="KW-0175">Coiled coil</keyword>
<reference evidence="12" key="1">
    <citation type="journal article" date="2018" name="Front. Microbiol.">
        <title>Genome-Based Analysis Reveals the Taxonomy and Diversity of the Family Idiomarinaceae.</title>
        <authorList>
            <person name="Liu Y."/>
            <person name="Lai Q."/>
            <person name="Shao Z."/>
        </authorList>
    </citation>
    <scope>NUCLEOTIDE SEQUENCE [LARGE SCALE GENOMIC DNA]</scope>
    <source>
        <strain evidence="12">PO-M2</strain>
    </source>
</reference>
<feature type="coiled-coil region" evidence="9">
    <location>
        <begin position="14"/>
        <end position="48"/>
    </location>
</feature>
<gene>
    <name evidence="11" type="ORF">CWI70_09050</name>
</gene>
<dbReference type="AlphaFoldDB" id="A0A432Y7J4"/>
<dbReference type="PANTHER" id="PTHR24421">
    <property type="entry name" value="NITRATE/NITRITE SENSOR PROTEIN NARX-RELATED"/>
    <property type="match status" value="1"/>
</dbReference>
<dbReference type="Gene3D" id="3.30.565.10">
    <property type="entry name" value="Histidine kinase-like ATPase, C-terminal domain"/>
    <property type="match status" value="1"/>
</dbReference>
<protein>
    <recommendedName>
        <fullName evidence="2">histidine kinase</fullName>
        <ecNumber evidence="2">2.7.13.3</ecNumber>
    </recommendedName>
</protein>
<evidence type="ECO:0000256" key="6">
    <source>
        <dbReference type="ARBA" id="ARBA00022777"/>
    </source>
</evidence>
<evidence type="ECO:0000313" key="11">
    <source>
        <dbReference type="EMBL" id="RUO56861.1"/>
    </source>
</evidence>
<keyword evidence="4" id="KW-0808">Transferase</keyword>
<keyword evidence="8" id="KW-0902">Two-component regulatory system</keyword>
<evidence type="ECO:0000256" key="1">
    <source>
        <dbReference type="ARBA" id="ARBA00000085"/>
    </source>
</evidence>
<dbReference type="CDD" id="cd16917">
    <property type="entry name" value="HATPase_UhpB-NarQ-NarX-like"/>
    <property type="match status" value="1"/>
</dbReference>
<dbReference type="InterPro" id="IPR011712">
    <property type="entry name" value="Sig_transdc_His_kin_sub3_dim/P"/>
</dbReference>
<evidence type="ECO:0000313" key="12">
    <source>
        <dbReference type="Proteomes" id="UP000287649"/>
    </source>
</evidence>
<dbReference type="Gene3D" id="1.20.5.1930">
    <property type="match status" value="1"/>
</dbReference>
<dbReference type="EC" id="2.7.13.3" evidence="2"/>
<keyword evidence="6 11" id="KW-0418">Kinase</keyword>
<dbReference type="Pfam" id="PF02518">
    <property type="entry name" value="HATPase_c"/>
    <property type="match status" value="1"/>
</dbReference>
<dbReference type="InterPro" id="IPR005467">
    <property type="entry name" value="His_kinase_dom"/>
</dbReference>
<dbReference type="InterPro" id="IPR050482">
    <property type="entry name" value="Sensor_HK_TwoCompSys"/>
</dbReference>
<keyword evidence="12" id="KW-1185">Reference proteome</keyword>
<sequence length="251" mass="28313">MTANEKPIQNNLTSSELLAAIEELREQQKSLQHRLDAEQAQLQQLAKRLWLQQEHERARLARELHDDLGQQLTGIATQLSQLSATDERLTTIYQHVKHAIESTRTLSRLLHPTLVHDLGLQAGIQWLGRQLLAPAGVHLQLDYNVTHQLESDVELFFFRILQEAMVNTVKYAKASQFEVFFSQSETALLLLLRDNGQGFDAAQTAYGVGLQSIHDRTQAFDAMLKLTTAPGKGCEIQVQLPYQNVTVEEAP</sequence>
<dbReference type="Proteomes" id="UP000287649">
    <property type="component" value="Unassembled WGS sequence"/>
</dbReference>
<comment type="catalytic activity">
    <reaction evidence="1">
        <text>ATP + protein L-histidine = ADP + protein N-phospho-L-histidine.</text>
        <dbReference type="EC" id="2.7.13.3"/>
    </reaction>
</comment>
<evidence type="ECO:0000256" key="5">
    <source>
        <dbReference type="ARBA" id="ARBA00022741"/>
    </source>
</evidence>
<dbReference type="RefSeq" id="WP_126772535.1">
    <property type="nucleotide sequence ID" value="NZ_JANQBU010000001.1"/>
</dbReference>
<dbReference type="GO" id="GO:0000155">
    <property type="term" value="F:phosphorelay sensor kinase activity"/>
    <property type="evidence" value="ECO:0007669"/>
    <property type="project" value="InterPro"/>
</dbReference>
<dbReference type="GO" id="GO:0046983">
    <property type="term" value="F:protein dimerization activity"/>
    <property type="evidence" value="ECO:0007669"/>
    <property type="project" value="InterPro"/>
</dbReference>
<evidence type="ECO:0000256" key="2">
    <source>
        <dbReference type="ARBA" id="ARBA00012438"/>
    </source>
</evidence>